<feature type="domain" description="SHSP" evidence="3">
    <location>
        <begin position="47"/>
        <end position="158"/>
    </location>
</feature>
<evidence type="ECO:0000259" key="4">
    <source>
        <dbReference type="PROSITE" id="PS51203"/>
    </source>
</evidence>
<name>A0A832W062_9EURY</name>
<proteinExistence type="inferred from homology"/>
<evidence type="ECO:0000313" key="6">
    <source>
        <dbReference type="Proteomes" id="UP000600363"/>
    </source>
</evidence>
<evidence type="ECO:0000256" key="2">
    <source>
        <dbReference type="RuleBase" id="RU003616"/>
    </source>
</evidence>
<dbReference type="CDD" id="cd06464">
    <property type="entry name" value="ACD_sHsps-like"/>
    <property type="match status" value="1"/>
</dbReference>
<dbReference type="PROSITE" id="PS51203">
    <property type="entry name" value="CS"/>
    <property type="match status" value="1"/>
</dbReference>
<accession>A0A832W062</accession>
<dbReference type="Gene3D" id="2.60.40.790">
    <property type="match status" value="1"/>
</dbReference>
<gene>
    <name evidence="5" type="ORF">HA299_05845</name>
</gene>
<dbReference type="RefSeq" id="WP_042686448.1">
    <property type="nucleotide sequence ID" value="NZ_DUIH01000021.1"/>
</dbReference>
<dbReference type="PROSITE" id="PS01031">
    <property type="entry name" value="SHSP"/>
    <property type="match status" value="1"/>
</dbReference>
<evidence type="ECO:0000259" key="3">
    <source>
        <dbReference type="PROSITE" id="PS01031"/>
    </source>
</evidence>
<dbReference type="InterPro" id="IPR007052">
    <property type="entry name" value="CS_dom"/>
</dbReference>
<reference evidence="5" key="1">
    <citation type="journal article" date="2020" name="bioRxiv">
        <title>A rank-normalized archaeal taxonomy based on genome phylogeny resolves widespread incomplete and uneven classifications.</title>
        <authorList>
            <person name="Rinke C."/>
            <person name="Chuvochina M."/>
            <person name="Mussig A.J."/>
            <person name="Chaumeil P.-A."/>
            <person name="Waite D.W."/>
            <person name="Whitman W.B."/>
            <person name="Parks D.H."/>
            <person name="Hugenholtz P."/>
        </authorList>
    </citation>
    <scope>NUCLEOTIDE SEQUENCE</scope>
    <source>
        <strain evidence="5">UBA12518</strain>
    </source>
</reference>
<dbReference type="InterPro" id="IPR008978">
    <property type="entry name" value="HSP20-like_chaperone"/>
</dbReference>
<dbReference type="Proteomes" id="UP000600363">
    <property type="component" value="Unassembled WGS sequence"/>
</dbReference>
<comment type="similarity">
    <text evidence="1 2">Belongs to the small heat shock protein (HSP20) family.</text>
</comment>
<organism evidence="5 6">
    <name type="scientific">Methermicoccus shengliensis</name>
    <dbReference type="NCBI Taxonomy" id="660064"/>
    <lineage>
        <taxon>Archaea</taxon>
        <taxon>Methanobacteriati</taxon>
        <taxon>Methanobacteriota</taxon>
        <taxon>Stenosarchaea group</taxon>
        <taxon>Methanomicrobia</taxon>
        <taxon>Methanosarcinales</taxon>
        <taxon>Methermicoccaceae</taxon>
        <taxon>Methermicoccus</taxon>
    </lineage>
</organism>
<dbReference type="AlphaFoldDB" id="A0A832W062"/>
<dbReference type="InterPro" id="IPR002068">
    <property type="entry name" value="A-crystallin/Hsp20_dom"/>
</dbReference>
<evidence type="ECO:0000313" key="5">
    <source>
        <dbReference type="EMBL" id="HIH70114.1"/>
    </source>
</evidence>
<dbReference type="Pfam" id="PF00011">
    <property type="entry name" value="HSP20"/>
    <property type="match status" value="1"/>
</dbReference>
<comment type="caution">
    <text evidence="5">The sequence shown here is derived from an EMBL/GenBank/DDBJ whole genome shotgun (WGS) entry which is preliminary data.</text>
</comment>
<sequence>MERWSPFREFRRLQEDFAQLMSELERSWLPKMRMGEPAERWSRAPVAESSEMREPHMDVVEREDEFVVSVELPGVKKENIELTMVDNVLRVKAKREEEVEKKEGNYLYRERTYRGYHRSIPLPVDVDADRAEATFKNGVLEVRLPKVAAERMSRIEVK</sequence>
<dbReference type="InterPro" id="IPR031107">
    <property type="entry name" value="Small_HSP"/>
</dbReference>
<evidence type="ECO:0000256" key="1">
    <source>
        <dbReference type="PROSITE-ProRule" id="PRU00285"/>
    </source>
</evidence>
<dbReference type="EMBL" id="DUIH01000021">
    <property type="protein sequence ID" value="HIH70114.1"/>
    <property type="molecule type" value="Genomic_DNA"/>
</dbReference>
<dbReference type="PANTHER" id="PTHR11527">
    <property type="entry name" value="HEAT-SHOCK PROTEIN 20 FAMILY MEMBER"/>
    <property type="match status" value="1"/>
</dbReference>
<protein>
    <submittedName>
        <fullName evidence="5">Hsp20/alpha crystallin family protein</fullName>
    </submittedName>
</protein>
<dbReference type="SUPFAM" id="SSF49764">
    <property type="entry name" value="HSP20-like chaperones"/>
    <property type="match status" value="1"/>
</dbReference>
<feature type="domain" description="CS" evidence="4">
    <location>
        <begin position="52"/>
        <end position="156"/>
    </location>
</feature>